<protein>
    <submittedName>
        <fullName evidence="1">Alkaline phosphatase</fullName>
    </submittedName>
</protein>
<proteinExistence type="predicted"/>
<dbReference type="Gene3D" id="3.60.21.10">
    <property type="match status" value="1"/>
</dbReference>
<dbReference type="InterPro" id="IPR029052">
    <property type="entry name" value="Metallo-depent_PP-like"/>
</dbReference>
<reference evidence="1" key="1">
    <citation type="submission" date="2020-01" db="EMBL/GenBank/DDBJ databases">
        <title>Insect and environment-associated Actinomycetes.</title>
        <authorList>
            <person name="Currrie C."/>
            <person name="Chevrette M."/>
            <person name="Carlson C."/>
            <person name="Stubbendieck R."/>
            <person name="Wendt-Pienkowski E."/>
        </authorList>
    </citation>
    <scope>NUCLEOTIDE SEQUENCE</scope>
    <source>
        <strain evidence="1">SID7499</strain>
    </source>
</reference>
<dbReference type="EMBL" id="JAAGMN010007140">
    <property type="protein sequence ID" value="NEE18107.1"/>
    <property type="molecule type" value="Genomic_DNA"/>
</dbReference>
<organism evidence="1">
    <name type="scientific">Streptomyces sp. SID7499</name>
    <dbReference type="NCBI Taxonomy" id="2706086"/>
    <lineage>
        <taxon>Bacteria</taxon>
        <taxon>Bacillati</taxon>
        <taxon>Actinomycetota</taxon>
        <taxon>Actinomycetes</taxon>
        <taxon>Kitasatosporales</taxon>
        <taxon>Streptomycetaceae</taxon>
        <taxon>Streptomyces</taxon>
    </lineage>
</organism>
<dbReference type="AlphaFoldDB" id="A0A6G3XK95"/>
<gene>
    <name evidence="1" type="ORF">G3M58_68040</name>
</gene>
<dbReference type="SUPFAM" id="SSF56300">
    <property type="entry name" value="Metallo-dependent phosphatases"/>
    <property type="match status" value="1"/>
</dbReference>
<comment type="caution">
    <text evidence="1">The sequence shown here is derived from an EMBL/GenBank/DDBJ whole genome shotgun (WGS) entry which is preliminary data.</text>
</comment>
<evidence type="ECO:0000313" key="1">
    <source>
        <dbReference type="EMBL" id="NEE18107.1"/>
    </source>
</evidence>
<feature type="non-terminal residue" evidence="1">
    <location>
        <position position="1"/>
    </location>
</feature>
<accession>A0A6G3XK95</accession>
<name>A0A6G3XK95_9ACTN</name>
<sequence length="96" mass="10363">AAGTELVLSGHDHHYERFAPQSPDGQADPNGIVEILGGMGGKDLYGQGDTVQKNSQKRIWDKFGVMQLDFTDTTFTSKFVGTDGTVLDTGPTYSCH</sequence>